<dbReference type="EMBL" id="JACHNX010000013">
    <property type="protein sequence ID" value="MBB4610691.1"/>
    <property type="molecule type" value="Genomic_DNA"/>
</dbReference>
<dbReference type="PANTHER" id="PTHR30203:SF21">
    <property type="entry name" value="OUTER MEMBRANE COMPONENT OF MULTIDRUG EFFLUX PUMP-RELATED"/>
    <property type="match status" value="1"/>
</dbReference>
<dbReference type="NCBIfam" id="TIGR01845">
    <property type="entry name" value="outer_NodT"/>
    <property type="match status" value="1"/>
</dbReference>
<evidence type="ECO:0000313" key="5">
    <source>
        <dbReference type="Proteomes" id="UP000584663"/>
    </source>
</evidence>
<comment type="subcellular location">
    <subcellularLocation>
        <location evidence="2">Cell membrane</location>
        <topology evidence="2">Lipid-anchor</topology>
    </subcellularLocation>
</comment>
<evidence type="ECO:0000313" key="3">
    <source>
        <dbReference type="EMBL" id="MBB4610691.1"/>
    </source>
</evidence>
<accession>A0AA40ZWP7</accession>
<dbReference type="Proteomes" id="UP000704529">
    <property type="component" value="Unassembled WGS sequence"/>
</dbReference>
<dbReference type="InterPro" id="IPR003423">
    <property type="entry name" value="OMP_efflux"/>
</dbReference>
<sequence length="468" mass="48923">MRRLLAPTFVASLALLAAGCVAGPDYRIPPAAIVNRPQASAPFLGSRDPAVTQADLPPHWWRLYGDTRLNAYVTEALGANTDLHVADANLRRASAIVREAAAARTVTTGISGQAAGARIGGPTGTLPAPLSYALGFDLNYPLDLAGGIRRGIEAANAQAEATLAARDHVRVVVAAAVTRNYARVCADGVALAAARHVVTIQRSTLDVALRMVRGGRGTRFDSDRARAAVFASEATIPDILADRRAALFALAALMGRVPADYPRELEGCTTIPSLRRPLPIGDGAMLLKRRPDIRRAERLLAAATAGIGVAEADLYPRISLGGSAGTATSVGRALAPSSFGFSLGPLVSWSFPDRKAVRARIDEAGADGDAALAGFDGSVLLALQQTETALSAYARSRDRLDALERAAGAAGKASGDAEKLQRFGRTPFLDVLNAQASYADAQTSLSFARASLVDRQIDLFLALGGGWE</sequence>
<organism evidence="4 6">
    <name type="scientific">Sphingomonas yabuuchiae</name>
    <dbReference type="NCBI Taxonomy" id="172044"/>
    <lineage>
        <taxon>Bacteria</taxon>
        <taxon>Pseudomonadati</taxon>
        <taxon>Pseudomonadota</taxon>
        <taxon>Alphaproteobacteria</taxon>
        <taxon>Sphingomonadales</taxon>
        <taxon>Sphingomonadaceae</taxon>
        <taxon>Sphingomonas</taxon>
    </lineage>
</organism>
<comment type="caution">
    <text evidence="4">The sequence shown here is derived from an EMBL/GenBank/DDBJ whole genome shotgun (WGS) entry which is preliminary data.</text>
</comment>
<dbReference type="EMBL" id="JAFHKU010000109">
    <property type="protein sequence ID" value="MBN3557179.1"/>
    <property type="molecule type" value="Genomic_DNA"/>
</dbReference>
<dbReference type="SUPFAM" id="SSF56954">
    <property type="entry name" value="Outer membrane efflux proteins (OEP)"/>
    <property type="match status" value="1"/>
</dbReference>
<dbReference type="RefSeq" id="WP_184106171.1">
    <property type="nucleotide sequence ID" value="NZ_JACHNX010000013.1"/>
</dbReference>
<reference evidence="4" key="2">
    <citation type="submission" date="2021-01" db="EMBL/GenBank/DDBJ databases">
        <title>Genome Sequencing of Type Strains.</title>
        <authorList>
            <person name="Lemaire J.F."/>
            <person name="Inderbitzin P."/>
            <person name="Collins S.B."/>
            <person name="Wespe N."/>
            <person name="Knight-Connoni V."/>
        </authorList>
    </citation>
    <scope>NUCLEOTIDE SEQUENCE</scope>
    <source>
        <strain evidence="4">DSM 14562</strain>
    </source>
</reference>
<feature type="chain" id="PRO_5041489137" evidence="2">
    <location>
        <begin position="23"/>
        <end position="468"/>
    </location>
</feature>
<keyword evidence="2" id="KW-0732">Signal</keyword>
<keyword evidence="2" id="KW-0812">Transmembrane</keyword>
<evidence type="ECO:0000313" key="6">
    <source>
        <dbReference type="Proteomes" id="UP000704529"/>
    </source>
</evidence>
<dbReference type="InterPro" id="IPR010131">
    <property type="entry name" value="MdtP/NodT-like"/>
</dbReference>
<dbReference type="AlphaFoldDB" id="A0AA40ZWP7"/>
<reference evidence="3 5" key="1">
    <citation type="submission" date="2020-08" db="EMBL/GenBank/DDBJ databases">
        <title>Genomic Encyclopedia of Type Strains, Phase IV (KMG-IV): sequencing the most valuable type-strain genomes for metagenomic binning, comparative biology and taxonomic classification.</title>
        <authorList>
            <person name="Goeker M."/>
        </authorList>
    </citation>
    <scope>NUCLEOTIDE SEQUENCE [LARGE SCALE GENOMIC DNA]</scope>
    <source>
        <strain evidence="3 5">DSM 14562</strain>
    </source>
</reference>
<evidence type="ECO:0000256" key="1">
    <source>
        <dbReference type="ARBA" id="ARBA00007613"/>
    </source>
</evidence>
<dbReference type="GO" id="GO:0005886">
    <property type="term" value="C:plasma membrane"/>
    <property type="evidence" value="ECO:0007669"/>
    <property type="project" value="UniProtKB-SubCell"/>
</dbReference>
<keyword evidence="2 3" id="KW-0449">Lipoprotein</keyword>
<keyword evidence="2" id="KW-0472">Membrane</keyword>
<dbReference type="Pfam" id="PF02321">
    <property type="entry name" value="OEP"/>
    <property type="match status" value="2"/>
</dbReference>
<dbReference type="PANTHER" id="PTHR30203">
    <property type="entry name" value="OUTER MEMBRANE CATION EFFLUX PROTEIN"/>
    <property type="match status" value="1"/>
</dbReference>
<keyword evidence="5" id="KW-1185">Reference proteome</keyword>
<keyword evidence="2" id="KW-1134">Transmembrane beta strand</keyword>
<feature type="signal peptide" evidence="2">
    <location>
        <begin position="1"/>
        <end position="22"/>
    </location>
</feature>
<dbReference type="GO" id="GO:0015562">
    <property type="term" value="F:efflux transmembrane transporter activity"/>
    <property type="evidence" value="ECO:0007669"/>
    <property type="project" value="InterPro"/>
</dbReference>
<evidence type="ECO:0000313" key="4">
    <source>
        <dbReference type="EMBL" id="MBN3557179.1"/>
    </source>
</evidence>
<dbReference type="Gene3D" id="2.20.200.10">
    <property type="entry name" value="Outer membrane efflux proteins (OEP)"/>
    <property type="match status" value="1"/>
</dbReference>
<dbReference type="Proteomes" id="UP000584663">
    <property type="component" value="Unassembled WGS sequence"/>
</dbReference>
<name>A0AA40ZWP7_9SPHN</name>
<dbReference type="Gene3D" id="1.20.1600.10">
    <property type="entry name" value="Outer membrane efflux proteins (OEP)"/>
    <property type="match status" value="1"/>
</dbReference>
<keyword evidence="2" id="KW-0564">Palmitate</keyword>
<protein>
    <submittedName>
        <fullName evidence="4">Efflux transporter outer membrane subunit</fullName>
    </submittedName>
    <submittedName>
        <fullName evidence="3">NodT family efflux transporter outer membrane factor (OMF) lipoprotein</fullName>
    </submittedName>
</protein>
<evidence type="ECO:0000256" key="2">
    <source>
        <dbReference type="RuleBase" id="RU362097"/>
    </source>
</evidence>
<gene>
    <name evidence="3" type="ORF">GGQ89_002925</name>
    <name evidence="4" type="ORF">JYA60_02900</name>
</gene>
<proteinExistence type="inferred from homology"/>
<dbReference type="PROSITE" id="PS51257">
    <property type="entry name" value="PROKAR_LIPOPROTEIN"/>
    <property type="match status" value="1"/>
</dbReference>
<comment type="similarity">
    <text evidence="1 2">Belongs to the outer membrane factor (OMF) (TC 1.B.17) family.</text>
</comment>